<dbReference type="Proteomes" id="UP000332933">
    <property type="component" value="Unassembled WGS sequence"/>
</dbReference>
<evidence type="ECO:0000313" key="3">
    <source>
        <dbReference type="Proteomes" id="UP000332933"/>
    </source>
</evidence>
<dbReference type="AlphaFoldDB" id="A0A485KVM7"/>
<proteinExistence type="predicted"/>
<protein>
    <submittedName>
        <fullName evidence="2">Aste57867_12446 protein</fullName>
    </submittedName>
</protein>
<sequence>MGLLEAVEEALANIPNMEELLVPGTVVVPRHRKSRPSKTTRRHTPMIPQFNMDALTNMGVQPVVVEDERAKDDGSLRCEDDQERESHVFATTTRELDDMIQSMLLDTDELTAGRAMIPPDVNSIMEECSERIGYLRHYLRTYKLNQLHHVANARKIQRSFRAYRDRDSPFVQACHARIDVLRQILQSHKVDALREAAMARKIQRFAILRSCPRQMEEADAGAPSDDVSSNPMR</sequence>
<gene>
    <name evidence="2" type="primary">Aste57867_12446</name>
    <name evidence="1" type="ORF">As57867_012400</name>
    <name evidence="2" type="ORF">ASTE57867_12446</name>
</gene>
<dbReference type="EMBL" id="CAADRA010005391">
    <property type="protein sequence ID" value="VFT89297.1"/>
    <property type="molecule type" value="Genomic_DNA"/>
</dbReference>
<evidence type="ECO:0000313" key="2">
    <source>
        <dbReference type="EMBL" id="VFT89297.1"/>
    </source>
</evidence>
<evidence type="ECO:0000313" key="1">
    <source>
        <dbReference type="EMBL" id="KAF0696784.1"/>
    </source>
</evidence>
<dbReference type="EMBL" id="VJMH01005370">
    <property type="protein sequence ID" value="KAF0696784.1"/>
    <property type="molecule type" value="Genomic_DNA"/>
</dbReference>
<reference evidence="1" key="2">
    <citation type="submission" date="2019-06" db="EMBL/GenBank/DDBJ databases">
        <title>Genomics analysis of Aphanomyces spp. identifies a new class of oomycete effector associated with host adaptation.</title>
        <authorList>
            <person name="Gaulin E."/>
        </authorList>
    </citation>
    <scope>NUCLEOTIDE SEQUENCE</scope>
    <source>
        <strain evidence="1">CBS 578.67</strain>
    </source>
</reference>
<organism evidence="2 3">
    <name type="scientific">Aphanomyces stellatus</name>
    <dbReference type="NCBI Taxonomy" id="120398"/>
    <lineage>
        <taxon>Eukaryota</taxon>
        <taxon>Sar</taxon>
        <taxon>Stramenopiles</taxon>
        <taxon>Oomycota</taxon>
        <taxon>Saprolegniomycetes</taxon>
        <taxon>Saprolegniales</taxon>
        <taxon>Verrucalvaceae</taxon>
        <taxon>Aphanomyces</taxon>
    </lineage>
</organism>
<keyword evidence="3" id="KW-1185">Reference proteome</keyword>
<reference evidence="2 3" key="1">
    <citation type="submission" date="2019-03" db="EMBL/GenBank/DDBJ databases">
        <authorList>
            <person name="Gaulin E."/>
            <person name="Dumas B."/>
        </authorList>
    </citation>
    <scope>NUCLEOTIDE SEQUENCE [LARGE SCALE GENOMIC DNA]</scope>
    <source>
        <strain evidence="2">CBS 568.67</strain>
    </source>
</reference>
<name>A0A485KVM7_9STRA</name>
<accession>A0A485KVM7</accession>